<proteinExistence type="predicted"/>
<evidence type="ECO:0008006" key="3">
    <source>
        <dbReference type="Google" id="ProtNLM"/>
    </source>
</evidence>
<accession>A0ABM5N3Y9</accession>
<organism evidence="1 2">
    <name type="scientific">Emticicia oligotrophica (strain DSM 17448 / CIP 109782 / MTCC 6937 / GPTSA100-15)</name>
    <dbReference type="NCBI Taxonomy" id="929562"/>
    <lineage>
        <taxon>Bacteria</taxon>
        <taxon>Pseudomonadati</taxon>
        <taxon>Bacteroidota</taxon>
        <taxon>Cytophagia</taxon>
        <taxon>Cytophagales</taxon>
        <taxon>Leadbetterellaceae</taxon>
        <taxon>Emticicia</taxon>
    </lineage>
</organism>
<keyword evidence="2" id="KW-1185">Reference proteome</keyword>
<protein>
    <recommendedName>
        <fullName evidence="3">DUF4935 domain-containing protein</fullName>
    </recommendedName>
</protein>
<reference evidence="1 2" key="1">
    <citation type="submission" date="2011-07" db="EMBL/GenBank/DDBJ databases">
        <title>The complete genome of chromosome of Emticicia oligotrophica DSM 17448.</title>
        <authorList>
            <consortium name="US DOE Joint Genome Institute (JGI-PGF)"/>
            <person name="Lucas S."/>
            <person name="Han J."/>
            <person name="Lapidus A."/>
            <person name="Bruce D."/>
            <person name="Goodwin L."/>
            <person name="Pitluck S."/>
            <person name="Peters L."/>
            <person name="Kyrpides N."/>
            <person name="Mavromatis K."/>
            <person name="Ivanova N."/>
            <person name="Ovchinnikova G."/>
            <person name="Teshima H."/>
            <person name="Detter J.C."/>
            <person name="Tapia R."/>
            <person name="Han C."/>
            <person name="Land M."/>
            <person name="Hauser L."/>
            <person name="Markowitz V."/>
            <person name="Cheng J.-F."/>
            <person name="Hugenholtz P."/>
            <person name="Woyke T."/>
            <person name="Wu D."/>
            <person name="Tindall B."/>
            <person name="Pomrenke H."/>
            <person name="Brambilla E."/>
            <person name="Klenk H.-P."/>
            <person name="Eisen J.A."/>
        </authorList>
    </citation>
    <scope>NUCLEOTIDE SEQUENCE [LARGE SCALE GENOMIC DNA]</scope>
    <source>
        <strain evidence="1 2">DSM 17448</strain>
    </source>
</reference>
<name>A0ABM5N3Y9_EMTOG</name>
<dbReference type="RefSeq" id="WP_015029821.1">
    <property type="nucleotide sequence ID" value="NC_018748.1"/>
</dbReference>
<sequence>MEYIFDACTVINLLHIDEDEFLLKKISNLNFKICTKVFEEINKNIFVKFKNIQPYPKDRVDSISSKLICIREKIYTKEDYLDLNDSVLEVLKYTKKNGEYYSILLGYYLNTFEKAHILFYTDDSPAKFFFTPHLSQNQIGYIQDSVDLLIFLYRQNQDFTSNHLKKYLSSLYSEYATEYTLLEKEMNNFEVPKGQIKNKDFKLKLGQIKYAINEFKLEGIYELYKDVISDSKKYGILRDILLKHSSFFESRIHSDYFNKIKTSIALVDSKSYFKYFHN</sequence>
<evidence type="ECO:0000313" key="1">
    <source>
        <dbReference type="EMBL" id="AFK04127.1"/>
    </source>
</evidence>
<dbReference type="EMBL" id="CP002961">
    <property type="protein sequence ID" value="AFK04127.1"/>
    <property type="molecule type" value="Genomic_DNA"/>
</dbReference>
<gene>
    <name evidence="1" type="ordered locus">Emtol_2994</name>
</gene>
<evidence type="ECO:0000313" key="2">
    <source>
        <dbReference type="Proteomes" id="UP000002875"/>
    </source>
</evidence>
<dbReference type="Proteomes" id="UP000002875">
    <property type="component" value="Chromosome"/>
</dbReference>